<dbReference type="SUPFAM" id="SSF55486">
    <property type="entry name" value="Metalloproteases ('zincins'), catalytic domain"/>
    <property type="match status" value="1"/>
</dbReference>
<gene>
    <name evidence="10" type="ORF">BLNAU_7337</name>
</gene>
<evidence type="ECO:0000259" key="8">
    <source>
        <dbReference type="Pfam" id="PF01432"/>
    </source>
</evidence>
<dbReference type="PANTHER" id="PTHR11804:SF84">
    <property type="entry name" value="SACCHAROLYSIN"/>
    <property type="match status" value="1"/>
</dbReference>
<dbReference type="CDD" id="cd09608">
    <property type="entry name" value="M3B_PepF"/>
    <property type="match status" value="1"/>
</dbReference>
<protein>
    <submittedName>
        <fullName evidence="10">Oligoendopeptidase F like protein</fullName>
        <ecNumber evidence="10">3.4.24.-</ecNumber>
    </submittedName>
</protein>
<dbReference type="Pfam" id="PF01432">
    <property type="entry name" value="Peptidase_M3"/>
    <property type="match status" value="1"/>
</dbReference>
<feature type="domain" description="Oligopeptidase F N-terminal" evidence="9">
    <location>
        <begin position="132"/>
        <end position="199"/>
    </location>
</feature>
<evidence type="ECO:0000256" key="4">
    <source>
        <dbReference type="ARBA" id="ARBA00022833"/>
    </source>
</evidence>
<evidence type="ECO:0000256" key="7">
    <source>
        <dbReference type="SAM" id="SignalP"/>
    </source>
</evidence>
<dbReference type="InterPro" id="IPR013647">
    <property type="entry name" value="OligopepF_N_dom"/>
</dbReference>
<keyword evidence="3 6" id="KW-0378">Hydrolase</keyword>
<dbReference type="GO" id="GO:0016787">
    <property type="term" value="F:hydrolase activity"/>
    <property type="evidence" value="ECO:0007669"/>
    <property type="project" value="UniProtKB-KW"/>
</dbReference>
<dbReference type="Gene3D" id="1.10.1370.20">
    <property type="entry name" value="Oligoendopeptidase f, C-terminal domain"/>
    <property type="match status" value="1"/>
</dbReference>
<accession>A0ABQ9Y1R6</accession>
<keyword evidence="2 6" id="KW-0479">Metal-binding</keyword>
<dbReference type="EC" id="3.4.24.-" evidence="10"/>
<organism evidence="10 11">
    <name type="scientific">Blattamonas nauphoetae</name>
    <dbReference type="NCBI Taxonomy" id="2049346"/>
    <lineage>
        <taxon>Eukaryota</taxon>
        <taxon>Metamonada</taxon>
        <taxon>Preaxostyla</taxon>
        <taxon>Oxymonadida</taxon>
        <taxon>Blattamonas</taxon>
    </lineage>
</organism>
<reference evidence="10 11" key="1">
    <citation type="journal article" date="2022" name="bioRxiv">
        <title>Genomics of Preaxostyla Flagellates Illuminates Evolutionary Transitions and the Path Towards Mitochondrial Loss.</title>
        <authorList>
            <person name="Novak L.V.F."/>
            <person name="Treitli S.C."/>
            <person name="Pyrih J."/>
            <person name="Halakuc P."/>
            <person name="Pipaliya S.V."/>
            <person name="Vacek V."/>
            <person name="Brzon O."/>
            <person name="Soukal P."/>
            <person name="Eme L."/>
            <person name="Dacks J.B."/>
            <person name="Karnkowska A."/>
            <person name="Elias M."/>
            <person name="Hampl V."/>
        </authorList>
    </citation>
    <scope>NUCLEOTIDE SEQUENCE [LARGE SCALE GENOMIC DNA]</scope>
    <source>
        <strain evidence="10">NAU3</strain>
        <tissue evidence="10">Gut</tissue>
    </source>
</reference>
<dbReference type="Proteomes" id="UP001281761">
    <property type="component" value="Unassembled WGS sequence"/>
</dbReference>
<dbReference type="Pfam" id="PF08439">
    <property type="entry name" value="Peptidase_M3_N"/>
    <property type="match status" value="1"/>
</dbReference>
<evidence type="ECO:0000259" key="9">
    <source>
        <dbReference type="Pfam" id="PF08439"/>
    </source>
</evidence>
<evidence type="ECO:0000256" key="3">
    <source>
        <dbReference type="ARBA" id="ARBA00022801"/>
    </source>
</evidence>
<evidence type="ECO:0000256" key="1">
    <source>
        <dbReference type="ARBA" id="ARBA00022670"/>
    </source>
</evidence>
<dbReference type="InterPro" id="IPR001567">
    <property type="entry name" value="Pept_M3A_M3B_dom"/>
</dbReference>
<evidence type="ECO:0000256" key="5">
    <source>
        <dbReference type="ARBA" id="ARBA00023049"/>
    </source>
</evidence>
<evidence type="ECO:0000313" key="10">
    <source>
        <dbReference type="EMBL" id="KAK2957682.1"/>
    </source>
</evidence>
<comment type="caution">
    <text evidence="10">The sequence shown here is derived from an EMBL/GenBank/DDBJ whole genome shotgun (WGS) entry which is preliminary data.</text>
</comment>
<evidence type="ECO:0000256" key="6">
    <source>
        <dbReference type="RuleBase" id="RU003435"/>
    </source>
</evidence>
<keyword evidence="1 6" id="KW-0645">Protease</keyword>
<feature type="chain" id="PRO_5045357288" evidence="7">
    <location>
        <begin position="17"/>
        <end position="675"/>
    </location>
</feature>
<dbReference type="Gene3D" id="1.20.140.70">
    <property type="entry name" value="Oligopeptidase f, N-terminal domain"/>
    <property type="match status" value="1"/>
</dbReference>
<keyword evidence="7" id="KW-0732">Signal</keyword>
<proteinExistence type="inferred from homology"/>
<dbReference type="InterPro" id="IPR045090">
    <property type="entry name" value="Pept_M3A_M3B"/>
</dbReference>
<sequence length="675" mass="75894">MITFIQILCSIRSICCSCTTDILTRDEIDEQSKWNLSLVYSNTSSFFDELDKLPVMVDILQSFAGELGHSHLKVGSVLLLKDRITRKISKLHTYSSALLIQNMKDPEAISLNSQVLRVSSKAAAAMAWIQPELMKLSQHQFNRLKNSPHLRDYQRQLEDIERWRPHSLTQEGEEILSLLSDPLGSFQQVSLLFMNSDLKYPHLPAQTPSISNSSNQEKECALTNSLLRFYQQSPDRGVRNSSLTLIHQTLQDFSPSLSTLLLGKVKAASTTAAIRNFSSGLELALFKEAVPVAVYDSLIKAVHHSLPIFFQYLNLRQRTLAVPVLHMYDMQVPLVPSVEIDIPFDDAVSVILKSLAPLGENYTRVASEILHGGWVDRFPSVGKQAGARSMGSYDTPAFISLNYQNTLPDLFTLAHELGHSMHSTLSKAKQPHQTHRYTIFVAEVASNVNEALLMDYLLLELAKPTPDLPPSLSNKQLFPVLIGWKCDKYRTTLFRQALFAEFEMIVDQLQSSQSATIPTPASIFNKTDETTRLTGVPTPALLADIYLNLTKLYYGDTAYYAPFGPVQHIFSADPTDGYEYLRVPHFYYSFYVYKYATSFCASQVIAAELANPLHTIAFRKRYLNLLSDGGRHDPLDQLKTCGVDMSMGIEPIYAQTMILFEKDLLILKKSLGDNN</sequence>
<keyword evidence="4 6" id="KW-0862">Zinc</keyword>
<evidence type="ECO:0000313" key="11">
    <source>
        <dbReference type="Proteomes" id="UP001281761"/>
    </source>
</evidence>
<name>A0ABQ9Y1R6_9EUKA</name>
<keyword evidence="11" id="KW-1185">Reference proteome</keyword>
<comment type="cofactor">
    <cofactor evidence="6">
        <name>Zn(2+)</name>
        <dbReference type="ChEBI" id="CHEBI:29105"/>
    </cofactor>
    <text evidence="6">Binds 1 zinc ion.</text>
</comment>
<dbReference type="EMBL" id="JARBJD010000044">
    <property type="protein sequence ID" value="KAK2957682.1"/>
    <property type="molecule type" value="Genomic_DNA"/>
</dbReference>
<evidence type="ECO:0000256" key="2">
    <source>
        <dbReference type="ARBA" id="ARBA00022723"/>
    </source>
</evidence>
<feature type="domain" description="Peptidase M3A/M3B catalytic" evidence="8">
    <location>
        <begin position="229"/>
        <end position="645"/>
    </location>
</feature>
<keyword evidence="5 6" id="KW-0482">Metalloprotease</keyword>
<dbReference type="InterPro" id="IPR042088">
    <property type="entry name" value="OligoPept_F_C"/>
</dbReference>
<comment type="similarity">
    <text evidence="6">Belongs to the peptidase M3 family.</text>
</comment>
<dbReference type="PANTHER" id="PTHR11804">
    <property type="entry name" value="PROTEASE M3 THIMET OLIGOPEPTIDASE-RELATED"/>
    <property type="match status" value="1"/>
</dbReference>
<feature type="signal peptide" evidence="7">
    <location>
        <begin position="1"/>
        <end position="16"/>
    </location>
</feature>